<name>A0A1C2DSE2_9HYPH</name>
<proteinExistence type="predicted"/>
<dbReference type="AlphaFoldDB" id="A0A1C2DSE2"/>
<protein>
    <submittedName>
        <fullName evidence="2">Transcriptional regulator</fullName>
    </submittedName>
</protein>
<organism evidence="2 3">
    <name type="scientific">Mesorhizobium hungaricum</name>
    <dbReference type="NCBI Taxonomy" id="1566387"/>
    <lineage>
        <taxon>Bacteria</taxon>
        <taxon>Pseudomonadati</taxon>
        <taxon>Pseudomonadota</taxon>
        <taxon>Alphaproteobacteria</taxon>
        <taxon>Hyphomicrobiales</taxon>
        <taxon>Phyllobacteriaceae</taxon>
        <taxon>Mesorhizobium</taxon>
    </lineage>
</organism>
<evidence type="ECO:0000256" key="1">
    <source>
        <dbReference type="SAM" id="MobiDB-lite"/>
    </source>
</evidence>
<feature type="region of interest" description="Disordered" evidence="1">
    <location>
        <begin position="1"/>
        <end position="20"/>
    </location>
</feature>
<evidence type="ECO:0000313" key="3">
    <source>
        <dbReference type="Proteomes" id="UP000094412"/>
    </source>
</evidence>
<dbReference type="STRING" id="1566387.QV13_12355"/>
<feature type="compositionally biased region" description="Gly residues" evidence="1">
    <location>
        <begin position="1"/>
        <end position="11"/>
    </location>
</feature>
<dbReference type="Proteomes" id="UP000094412">
    <property type="component" value="Unassembled WGS sequence"/>
</dbReference>
<keyword evidence="3" id="KW-1185">Reference proteome</keyword>
<dbReference type="EMBL" id="MDEO01000032">
    <property type="protein sequence ID" value="OCX17545.1"/>
    <property type="molecule type" value="Genomic_DNA"/>
</dbReference>
<accession>A0A1C2DSE2</accession>
<gene>
    <name evidence="2" type="ORF">QV13_12355</name>
</gene>
<reference evidence="2 3" key="1">
    <citation type="submission" date="2016-08" db="EMBL/GenBank/DDBJ databases">
        <title>Whole genome sequence of Mesorhizobium sp. strain UASWS1009 isolated from industrial sewage.</title>
        <authorList>
            <person name="Crovadore J."/>
            <person name="Calmin G."/>
            <person name="Chablais R."/>
            <person name="Cochard B."/>
            <person name="Lefort F."/>
        </authorList>
    </citation>
    <scope>NUCLEOTIDE SEQUENCE [LARGE SCALE GENOMIC DNA]</scope>
    <source>
        <strain evidence="2 3">UASWS1009</strain>
    </source>
</reference>
<sequence length="137" mass="14473">MKRGPRAGGAAPGRSFADKAQGAWAPAPDWVGELAAFCDREGLRGAEKRVGYSPSALSTVISRRYPGDIARVEEKVRGALMGQMVLCPALGEIGRNVCLDWQKKPFAATSSVRVAVYRACRSGCPHSALKPSQEGGG</sequence>
<comment type="caution">
    <text evidence="2">The sequence shown here is derived from an EMBL/GenBank/DDBJ whole genome shotgun (WGS) entry which is preliminary data.</text>
</comment>
<dbReference type="RefSeq" id="WP_024925142.1">
    <property type="nucleotide sequence ID" value="NZ_MDEO01000032.1"/>
</dbReference>
<evidence type="ECO:0000313" key="2">
    <source>
        <dbReference type="EMBL" id="OCX17545.1"/>
    </source>
</evidence>
<dbReference type="OrthoDB" id="6064795at2"/>